<dbReference type="PANTHER" id="PTHR43029">
    <property type="entry name" value="AMMONIUM TRANSPORTER MEP2"/>
    <property type="match status" value="1"/>
</dbReference>
<organism evidence="10 11">
    <name type="scientific">Cyberlindnera fabianii</name>
    <name type="common">Yeast</name>
    <name type="synonym">Hansenula fabianii</name>
    <dbReference type="NCBI Taxonomy" id="36022"/>
    <lineage>
        <taxon>Eukaryota</taxon>
        <taxon>Fungi</taxon>
        <taxon>Dikarya</taxon>
        <taxon>Ascomycota</taxon>
        <taxon>Saccharomycotina</taxon>
        <taxon>Saccharomycetes</taxon>
        <taxon>Phaffomycetales</taxon>
        <taxon>Phaffomycetaceae</taxon>
        <taxon>Cyberlindnera</taxon>
    </lineage>
</organism>
<feature type="transmembrane region" description="Helical" evidence="8">
    <location>
        <begin position="280"/>
        <end position="300"/>
    </location>
</feature>
<evidence type="ECO:0000256" key="4">
    <source>
        <dbReference type="ARBA" id="ARBA00022692"/>
    </source>
</evidence>
<evidence type="ECO:0000259" key="9">
    <source>
        <dbReference type="Pfam" id="PF00909"/>
    </source>
</evidence>
<feature type="transmembrane region" description="Helical" evidence="8">
    <location>
        <begin position="258"/>
        <end position="274"/>
    </location>
</feature>
<keyword evidence="3" id="KW-0813">Transport</keyword>
<dbReference type="GO" id="GO:0008519">
    <property type="term" value="F:ammonium channel activity"/>
    <property type="evidence" value="ECO:0007669"/>
    <property type="project" value="InterPro"/>
</dbReference>
<evidence type="ECO:0000256" key="3">
    <source>
        <dbReference type="ARBA" id="ARBA00022448"/>
    </source>
</evidence>
<name>A0A1V2L6B1_CYBFA</name>
<feature type="transmembrane region" description="Helical" evidence="8">
    <location>
        <begin position="224"/>
        <end position="246"/>
    </location>
</feature>
<dbReference type="InterPro" id="IPR024041">
    <property type="entry name" value="NH4_transpt_AmtB-like_dom"/>
</dbReference>
<protein>
    <submittedName>
        <fullName evidence="10">Ammonium transporter 3</fullName>
    </submittedName>
</protein>
<dbReference type="Pfam" id="PF00909">
    <property type="entry name" value="Ammonium_transp"/>
    <property type="match status" value="1"/>
</dbReference>
<dbReference type="SUPFAM" id="SSF111352">
    <property type="entry name" value="Ammonium transporter"/>
    <property type="match status" value="1"/>
</dbReference>
<dbReference type="EMBL" id="MPUK01000005">
    <property type="protein sequence ID" value="ONH67280.1"/>
    <property type="molecule type" value="Genomic_DNA"/>
</dbReference>
<feature type="domain" description="Ammonium transporter AmtB-like" evidence="9">
    <location>
        <begin position="5"/>
        <end position="406"/>
    </location>
</feature>
<keyword evidence="4 8" id="KW-0812">Transmembrane</keyword>
<evidence type="ECO:0000256" key="2">
    <source>
        <dbReference type="ARBA" id="ARBA00005887"/>
    </source>
</evidence>
<evidence type="ECO:0000256" key="6">
    <source>
        <dbReference type="ARBA" id="ARBA00023136"/>
    </source>
</evidence>
<feature type="transmembrane region" description="Helical" evidence="8">
    <location>
        <begin position="31"/>
        <end position="52"/>
    </location>
</feature>
<keyword evidence="6 8" id="KW-0472">Membrane</keyword>
<proteinExistence type="inferred from homology"/>
<dbReference type="InterPro" id="IPR029020">
    <property type="entry name" value="Ammonium/urea_transptr"/>
</dbReference>
<dbReference type="GO" id="GO:0005886">
    <property type="term" value="C:plasma membrane"/>
    <property type="evidence" value="ECO:0007669"/>
    <property type="project" value="TreeGrafter"/>
</dbReference>
<accession>A0A1V2L6B1</accession>
<evidence type="ECO:0000256" key="1">
    <source>
        <dbReference type="ARBA" id="ARBA00004141"/>
    </source>
</evidence>
<dbReference type="Proteomes" id="UP000189513">
    <property type="component" value="Unassembled WGS sequence"/>
</dbReference>
<evidence type="ECO:0000256" key="8">
    <source>
        <dbReference type="SAM" id="Phobius"/>
    </source>
</evidence>
<evidence type="ECO:0000256" key="5">
    <source>
        <dbReference type="ARBA" id="ARBA00022989"/>
    </source>
</evidence>
<dbReference type="PANTHER" id="PTHR43029:SF3">
    <property type="entry name" value="AMMONIUM TRANSPORTER 3"/>
    <property type="match status" value="1"/>
</dbReference>
<dbReference type="InterPro" id="IPR018047">
    <property type="entry name" value="Ammonium_transpt_CS"/>
</dbReference>
<feature type="transmembrane region" description="Helical" evidence="8">
    <location>
        <begin position="162"/>
        <end position="180"/>
    </location>
</feature>
<feature type="transmembrane region" description="Helical" evidence="8">
    <location>
        <begin position="91"/>
        <end position="110"/>
    </location>
</feature>
<reference evidence="11" key="1">
    <citation type="journal article" date="2017" name="Genome Announc.">
        <title>Genome sequences of Cyberlindnera fabianii 65, Pichia kudriavzevii 129, and Saccharomyces cerevisiae 131 isolated from fermented masau fruits in Zimbabwe.</title>
        <authorList>
            <person name="van Rijswijck I.M.H."/>
            <person name="Derks M.F.L."/>
            <person name="Abee T."/>
            <person name="de Ridder D."/>
            <person name="Smid E.J."/>
        </authorList>
    </citation>
    <scope>NUCLEOTIDE SEQUENCE [LARGE SCALE GENOMIC DNA]</scope>
    <source>
        <strain evidence="11">65</strain>
    </source>
</reference>
<feature type="transmembrane region" description="Helical" evidence="8">
    <location>
        <begin position="6"/>
        <end position="24"/>
    </location>
</feature>
<comment type="similarity">
    <text evidence="2">Belongs to the ammonia transporter channel (TC 1.A.11.2) family.</text>
</comment>
<evidence type="ECO:0000313" key="10">
    <source>
        <dbReference type="EMBL" id="ONH67280.1"/>
    </source>
</evidence>
<feature type="transmembrane region" description="Helical" evidence="8">
    <location>
        <begin position="312"/>
        <end position="335"/>
    </location>
</feature>
<dbReference type="AlphaFoldDB" id="A0A1V2L6B1"/>
<dbReference type="PROSITE" id="PS01219">
    <property type="entry name" value="AMMONIUM_TRANSP"/>
    <property type="match status" value="1"/>
</dbReference>
<evidence type="ECO:0000256" key="7">
    <source>
        <dbReference type="ARBA" id="ARBA00023177"/>
    </source>
</evidence>
<gene>
    <name evidence="10" type="ORF">BON22_3189</name>
</gene>
<dbReference type="Gene3D" id="1.10.3430.10">
    <property type="entry name" value="Ammonium transporter AmtB like domains"/>
    <property type="match status" value="1"/>
</dbReference>
<feature type="transmembrane region" description="Helical" evidence="8">
    <location>
        <begin position="355"/>
        <end position="380"/>
    </location>
</feature>
<comment type="subcellular location">
    <subcellularLocation>
        <location evidence="1">Membrane</location>
        <topology evidence="1">Multi-pass membrane protein</topology>
    </subcellularLocation>
</comment>
<keyword evidence="11" id="KW-1185">Reference proteome</keyword>
<dbReference type="OMA" id="CGFAYLE"/>
<feature type="transmembrane region" description="Helical" evidence="8">
    <location>
        <begin position="122"/>
        <end position="142"/>
    </location>
</feature>
<dbReference type="InterPro" id="IPR001905">
    <property type="entry name" value="Ammonium_transpt"/>
</dbReference>
<feature type="transmembrane region" description="Helical" evidence="8">
    <location>
        <begin position="192"/>
        <end position="212"/>
    </location>
</feature>
<dbReference type="VEuPathDB" id="FungiDB:BON22_3189"/>
<keyword evidence="7" id="KW-0924">Ammonia transport</keyword>
<comment type="caution">
    <text evidence="10">The sequence shown here is derived from an EMBL/GenBank/DDBJ whole genome shotgun (WGS) entry which is preliminary data.</text>
</comment>
<sequence length="462" mass="50053">MAYVACATIGILLITPGIALFYGGSMQGKNLLTLCIQSYLVTAIVTIQWFLFGFSLACSETSPSAIYGNFRYGGMKNITAGPLYEGGTVPAILYFAFSDFFAICTVQIFLGGIAERGRLLPSLVLAFLWCTLCYCPFAYWVWDPNGWLYNLGDLDFAGGGPVHIASGVASLCFSWFLGPRKGWKEGTLKYKPYNPVLTFLGSLLIYCPWLFFNSGTLTTITTPRTAYILSNTQIAASFATFTFTVLDYCITKKWSIQIAAEGIIVGLVFVTPACGFLEPWAVAVGSIFTAICCRLTYDCAKWMGIDDSTHSFNVHGVGGIIGGILVGVFGSPRIAGMDGATEIEGGWIFHHWVQMGYQLAAICAIVGWTVVGTISLCYIVNYIPGLKMRVSEEAEEMGLDVYDMAECADAMISSGYSDSSNIQFLSGHRGSSQSITDVEMKAYDKKGAEEANSSSVMSPEKA</sequence>
<evidence type="ECO:0000313" key="11">
    <source>
        <dbReference type="Proteomes" id="UP000189513"/>
    </source>
</evidence>
<keyword evidence="5 8" id="KW-1133">Transmembrane helix</keyword>
<dbReference type="STRING" id="36022.A0A1V2L6B1"/>